<protein>
    <recommendedName>
        <fullName evidence="3">FAF domain-containing protein</fullName>
    </recommendedName>
</protein>
<dbReference type="Proteomes" id="UP001231189">
    <property type="component" value="Unassembled WGS sequence"/>
</dbReference>
<feature type="domain" description="FAF" evidence="3">
    <location>
        <begin position="88"/>
        <end position="141"/>
    </location>
</feature>
<dbReference type="PANTHER" id="PTHR33155">
    <property type="entry name" value="FANTASTIC FOUR-LIKE PROTEIN (DUF3049)"/>
    <property type="match status" value="1"/>
</dbReference>
<evidence type="ECO:0000256" key="2">
    <source>
        <dbReference type="SAM" id="MobiDB-lite"/>
    </source>
</evidence>
<dbReference type="AlphaFoldDB" id="A0AAD8QPY0"/>
<comment type="similarity">
    <text evidence="1">Belongs to the fantastic four family.</text>
</comment>
<evidence type="ECO:0000313" key="5">
    <source>
        <dbReference type="Proteomes" id="UP001231189"/>
    </source>
</evidence>
<proteinExistence type="inferred from homology"/>
<organism evidence="4 5">
    <name type="scientific">Lolium multiflorum</name>
    <name type="common">Italian ryegrass</name>
    <name type="synonym">Lolium perenne subsp. multiflorum</name>
    <dbReference type="NCBI Taxonomy" id="4521"/>
    <lineage>
        <taxon>Eukaryota</taxon>
        <taxon>Viridiplantae</taxon>
        <taxon>Streptophyta</taxon>
        <taxon>Embryophyta</taxon>
        <taxon>Tracheophyta</taxon>
        <taxon>Spermatophyta</taxon>
        <taxon>Magnoliopsida</taxon>
        <taxon>Liliopsida</taxon>
        <taxon>Poales</taxon>
        <taxon>Poaceae</taxon>
        <taxon>BOP clade</taxon>
        <taxon>Pooideae</taxon>
        <taxon>Poodae</taxon>
        <taxon>Poeae</taxon>
        <taxon>Poeae Chloroplast Group 2 (Poeae type)</taxon>
        <taxon>Loliodinae</taxon>
        <taxon>Loliinae</taxon>
        <taxon>Lolium</taxon>
    </lineage>
</organism>
<evidence type="ECO:0000256" key="1">
    <source>
        <dbReference type="ARBA" id="ARBA00008690"/>
    </source>
</evidence>
<accession>A0AAD8QPY0</accession>
<dbReference type="EMBL" id="JAUUTY010000007">
    <property type="protein sequence ID" value="KAK1605129.1"/>
    <property type="molecule type" value="Genomic_DNA"/>
</dbReference>
<name>A0AAD8QPY0_LOLMU</name>
<sequence length="239" mass="25781">MHLSVTADQSESRRLGLQTLVSGDVDARGNRYVATRTIVASRRAVCLGGERDPEPFSGEEEEEEGGGGDVEEGGCWVMYGWRRRLRRLPPLIPSLRRAGSSPWALTRKHTADGRVVITREPAPQRGRVVARRLDGRLILDLVDSSPMPPPPRQQLRPSTSIAQETDVPAGEAAEEKKTAICADIARARGRDVPAAVRAALSSPVGSASASPVPAVACFEAVIRMSPLRKMPVSLPSMVH</sequence>
<dbReference type="Pfam" id="PF11250">
    <property type="entry name" value="FAF"/>
    <property type="match status" value="1"/>
</dbReference>
<comment type="caution">
    <text evidence="4">The sequence shown here is derived from an EMBL/GenBank/DDBJ whole genome shotgun (WGS) entry which is preliminary data.</text>
</comment>
<dbReference type="InterPro" id="IPR021410">
    <property type="entry name" value="FAF"/>
</dbReference>
<reference evidence="4" key="1">
    <citation type="submission" date="2023-07" db="EMBL/GenBank/DDBJ databases">
        <title>A chromosome-level genome assembly of Lolium multiflorum.</title>
        <authorList>
            <person name="Chen Y."/>
            <person name="Copetti D."/>
            <person name="Kolliker R."/>
            <person name="Studer B."/>
        </authorList>
    </citation>
    <scope>NUCLEOTIDE SEQUENCE</scope>
    <source>
        <strain evidence="4">02402/16</strain>
        <tissue evidence="4">Leaf</tissue>
    </source>
</reference>
<feature type="region of interest" description="Disordered" evidence="2">
    <location>
        <begin position="49"/>
        <end position="71"/>
    </location>
</feature>
<gene>
    <name evidence="4" type="ORF">QYE76_028802</name>
</gene>
<dbReference type="InterPro" id="IPR046431">
    <property type="entry name" value="FAF_dom"/>
</dbReference>
<feature type="compositionally biased region" description="Acidic residues" evidence="2">
    <location>
        <begin position="57"/>
        <end position="71"/>
    </location>
</feature>
<dbReference type="PANTHER" id="PTHR33155:SF39">
    <property type="entry name" value="OS06G0224000 PROTEIN"/>
    <property type="match status" value="1"/>
</dbReference>
<evidence type="ECO:0000313" key="4">
    <source>
        <dbReference type="EMBL" id="KAK1605129.1"/>
    </source>
</evidence>
<keyword evidence="5" id="KW-1185">Reference proteome</keyword>
<evidence type="ECO:0000259" key="3">
    <source>
        <dbReference type="Pfam" id="PF11250"/>
    </source>
</evidence>